<dbReference type="Pfam" id="PF12698">
    <property type="entry name" value="ABC2_membrane_3"/>
    <property type="match status" value="1"/>
</dbReference>
<dbReference type="RefSeq" id="WP_344833034.1">
    <property type="nucleotide sequence ID" value="NZ_BAAAUV010000014.1"/>
</dbReference>
<keyword evidence="3 5" id="KW-1133">Transmembrane helix</keyword>
<protein>
    <submittedName>
        <fullName evidence="7">ABC transporter permease</fullName>
    </submittedName>
</protein>
<feature type="transmembrane region" description="Helical" evidence="5">
    <location>
        <begin position="17"/>
        <end position="36"/>
    </location>
</feature>
<evidence type="ECO:0000256" key="2">
    <source>
        <dbReference type="ARBA" id="ARBA00022692"/>
    </source>
</evidence>
<evidence type="ECO:0000256" key="3">
    <source>
        <dbReference type="ARBA" id="ARBA00022989"/>
    </source>
</evidence>
<comment type="caution">
    <text evidence="7">The sequence shown here is derived from an EMBL/GenBank/DDBJ whole genome shotgun (WGS) entry which is preliminary data.</text>
</comment>
<comment type="subcellular location">
    <subcellularLocation>
        <location evidence="1">Membrane</location>
        <topology evidence="1">Multi-pass membrane protein</topology>
    </subcellularLocation>
</comment>
<evidence type="ECO:0000259" key="6">
    <source>
        <dbReference type="Pfam" id="PF12698"/>
    </source>
</evidence>
<evidence type="ECO:0000256" key="5">
    <source>
        <dbReference type="SAM" id="Phobius"/>
    </source>
</evidence>
<reference evidence="8" key="1">
    <citation type="journal article" date="2019" name="Int. J. Syst. Evol. Microbiol.">
        <title>The Global Catalogue of Microorganisms (GCM) 10K type strain sequencing project: providing services to taxonomists for standard genome sequencing and annotation.</title>
        <authorList>
            <consortium name="The Broad Institute Genomics Platform"/>
            <consortium name="The Broad Institute Genome Sequencing Center for Infectious Disease"/>
            <person name="Wu L."/>
            <person name="Ma J."/>
        </authorList>
    </citation>
    <scope>NUCLEOTIDE SEQUENCE [LARGE SCALE GENOMIC DNA]</scope>
    <source>
        <strain evidence="8">JCM 9377</strain>
    </source>
</reference>
<feature type="domain" description="ABC-2 type transporter transmembrane" evidence="6">
    <location>
        <begin position="57"/>
        <end position="245"/>
    </location>
</feature>
<dbReference type="PANTHER" id="PTHR43229:SF3">
    <property type="entry name" value="ABC-TYPE MULTIDRUG TRANSPORT SYSTEM, PERMEASE COMPONENT"/>
    <property type="match status" value="1"/>
</dbReference>
<dbReference type="InterPro" id="IPR051784">
    <property type="entry name" value="Nod_factor_ABC_transporter"/>
</dbReference>
<organism evidence="7 8">
    <name type="scientific">Actinocorallia longicatena</name>
    <dbReference type="NCBI Taxonomy" id="111803"/>
    <lineage>
        <taxon>Bacteria</taxon>
        <taxon>Bacillati</taxon>
        <taxon>Actinomycetota</taxon>
        <taxon>Actinomycetes</taxon>
        <taxon>Streptosporangiales</taxon>
        <taxon>Thermomonosporaceae</taxon>
        <taxon>Actinocorallia</taxon>
    </lineage>
</organism>
<dbReference type="PANTHER" id="PTHR43229">
    <property type="entry name" value="NODULATION PROTEIN J"/>
    <property type="match status" value="1"/>
</dbReference>
<feature type="transmembrane region" description="Helical" evidence="5">
    <location>
        <begin position="95"/>
        <end position="120"/>
    </location>
</feature>
<accession>A0ABP6QFW5</accession>
<feature type="transmembrane region" description="Helical" evidence="5">
    <location>
        <begin position="48"/>
        <end position="74"/>
    </location>
</feature>
<dbReference type="Proteomes" id="UP001501237">
    <property type="component" value="Unassembled WGS sequence"/>
</dbReference>
<evidence type="ECO:0000256" key="4">
    <source>
        <dbReference type="ARBA" id="ARBA00023136"/>
    </source>
</evidence>
<sequence length="262" mass="27587">MLNVIRLDYLLLWRNRMAVFSVVGVPLFFAVSLTVGDQGGVTTAGLPVPLYAATGDIGFFLLAAVLFNLASALTARREERTLRRLRTSALSDREILGASMLGAGLLYTVQAGAIMVVIVAGLDGGAPRDVPLLLTGMALGVVVFSLLALALSGLTPNAEAIQWTAAPILLVSIAASGFLFPLDGLPEAVRQTAGAMPLTPVVEITRTAWLGRDYTTGGGRDALGSAGAWAACAIPLLTLLAWTGLGALMARRWFRWEPRRDG</sequence>
<feature type="transmembrane region" description="Helical" evidence="5">
    <location>
        <begin position="163"/>
        <end position="182"/>
    </location>
</feature>
<evidence type="ECO:0000313" key="7">
    <source>
        <dbReference type="EMBL" id="GAA3224651.1"/>
    </source>
</evidence>
<keyword evidence="4 5" id="KW-0472">Membrane</keyword>
<evidence type="ECO:0000313" key="8">
    <source>
        <dbReference type="Proteomes" id="UP001501237"/>
    </source>
</evidence>
<proteinExistence type="predicted"/>
<evidence type="ECO:0000256" key="1">
    <source>
        <dbReference type="ARBA" id="ARBA00004141"/>
    </source>
</evidence>
<keyword evidence="2 5" id="KW-0812">Transmembrane</keyword>
<gene>
    <name evidence="7" type="ORF">GCM10010468_51850</name>
</gene>
<name>A0ABP6QFW5_9ACTN</name>
<feature type="transmembrane region" description="Helical" evidence="5">
    <location>
        <begin position="228"/>
        <end position="250"/>
    </location>
</feature>
<keyword evidence="8" id="KW-1185">Reference proteome</keyword>
<feature type="transmembrane region" description="Helical" evidence="5">
    <location>
        <begin position="132"/>
        <end position="151"/>
    </location>
</feature>
<dbReference type="EMBL" id="BAAAUV010000014">
    <property type="protein sequence ID" value="GAA3224651.1"/>
    <property type="molecule type" value="Genomic_DNA"/>
</dbReference>
<dbReference type="InterPro" id="IPR013525">
    <property type="entry name" value="ABC2_TM"/>
</dbReference>